<keyword evidence="7" id="KW-1185">Reference proteome</keyword>
<reference evidence="6" key="1">
    <citation type="journal article" date="2009" name="Rice">
        <title>De Novo Next Generation Sequencing of Plant Genomes.</title>
        <authorList>
            <person name="Rounsley S."/>
            <person name="Marri P.R."/>
            <person name="Yu Y."/>
            <person name="He R."/>
            <person name="Sisneros N."/>
            <person name="Goicoechea J.L."/>
            <person name="Lee S.J."/>
            <person name="Angelova A."/>
            <person name="Kudrna D."/>
            <person name="Luo M."/>
            <person name="Affourtit J."/>
            <person name="Desany B."/>
            <person name="Knight J."/>
            <person name="Niazi F."/>
            <person name="Egholm M."/>
            <person name="Wing R.A."/>
        </authorList>
    </citation>
    <scope>NUCLEOTIDE SEQUENCE [LARGE SCALE GENOMIC DNA]</scope>
    <source>
        <strain evidence="6">cv. IRGC 105608</strain>
    </source>
</reference>
<evidence type="ECO:0000256" key="3">
    <source>
        <dbReference type="ARBA" id="ARBA00022833"/>
    </source>
</evidence>
<reference evidence="6" key="2">
    <citation type="submission" date="2015-03" db="UniProtKB">
        <authorList>
            <consortium name="EnsemblPlants"/>
        </authorList>
    </citation>
    <scope>IDENTIFICATION</scope>
</reference>
<dbReference type="GO" id="GO:0016567">
    <property type="term" value="P:protein ubiquitination"/>
    <property type="evidence" value="ECO:0007669"/>
    <property type="project" value="TreeGrafter"/>
</dbReference>
<dbReference type="HOGENOM" id="CLU_495570_0_0_1"/>
<feature type="domain" description="RING-type" evidence="5">
    <location>
        <begin position="125"/>
        <end position="162"/>
    </location>
</feature>
<dbReference type="GO" id="GO:0043531">
    <property type="term" value="F:ADP binding"/>
    <property type="evidence" value="ECO:0007669"/>
    <property type="project" value="InterPro"/>
</dbReference>
<dbReference type="PANTHER" id="PTHR15710">
    <property type="entry name" value="E3 UBIQUITIN-PROTEIN LIGASE PRAJA"/>
    <property type="match status" value="1"/>
</dbReference>
<evidence type="ECO:0000256" key="1">
    <source>
        <dbReference type="ARBA" id="ARBA00022723"/>
    </source>
</evidence>
<keyword evidence="3" id="KW-0862">Zinc</keyword>
<dbReference type="Gene3D" id="1.10.8.430">
    <property type="entry name" value="Helical domain of apoptotic protease-activating factors"/>
    <property type="match status" value="1"/>
</dbReference>
<dbReference type="Gramene" id="OBART03G19440.1">
    <property type="protein sequence ID" value="OBART03G19440.1"/>
    <property type="gene ID" value="OBART03G19440"/>
</dbReference>
<dbReference type="SUPFAM" id="SSF57850">
    <property type="entry name" value="RING/U-box"/>
    <property type="match status" value="1"/>
</dbReference>
<evidence type="ECO:0000313" key="7">
    <source>
        <dbReference type="Proteomes" id="UP000026960"/>
    </source>
</evidence>
<dbReference type="STRING" id="65489.A0A0D3FJ57"/>
<dbReference type="InterPro" id="IPR001841">
    <property type="entry name" value="Znf_RING"/>
</dbReference>
<proteinExistence type="predicted"/>
<dbReference type="SUPFAM" id="SSF52540">
    <property type="entry name" value="P-loop containing nucleoside triphosphate hydrolases"/>
    <property type="match status" value="1"/>
</dbReference>
<dbReference type="GO" id="GO:0005737">
    <property type="term" value="C:cytoplasm"/>
    <property type="evidence" value="ECO:0007669"/>
    <property type="project" value="TreeGrafter"/>
</dbReference>
<dbReference type="GO" id="GO:0008270">
    <property type="term" value="F:zinc ion binding"/>
    <property type="evidence" value="ECO:0007669"/>
    <property type="project" value="UniProtKB-KW"/>
</dbReference>
<keyword evidence="1" id="KW-0479">Metal-binding</keyword>
<dbReference type="GO" id="GO:0061630">
    <property type="term" value="F:ubiquitin protein ligase activity"/>
    <property type="evidence" value="ECO:0007669"/>
    <property type="project" value="TreeGrafter"/>
</dbReference>
<protein>
    <recommendedName>
        <fullName evidence="5">RING-type domain-containing protein</fullName>
    </recommendedName>
</protein>
<organism evidence="6">
    <name type="scientific">Oryza barthii</name>
    <dbReference type="NCBI Taxonomy" id="65489"/>
    <lineage>
        <taxon>Eukaryota</taxon>
        <taxon>Viridiplantae</taxon>
        <taxon>Streptophyta</taxon>
        <taxon>Embryophyta</taxon>
        <taxon>Tracheophyta</taxon>
        <taxon>Spermatophyta</taxon>
        <taxon>Magnoliopsida</taxon>
        <taxon>Liliopsida</taxon>
        <taxon>Poales</taxon>
        <taxon>Poaceae</taxon>
        <taxon>BOP clade</taxon>
        <taxon>Oryzoideae</taxon>
        <taxon>Oryzeae</taxon>
        <taxon>Oryzinae</taxon>
        <taxon>Oryza</taxon>
    </lineage>
</organism>
<sequence length="550" mass="60341">MTTTTGAAAAMAEVGGGGLPPSRAVLASRFRSNSDHLMRLHSTWINSAATPAAAPYSRESLAMLAARLLSVSDDHLQRQQQQHVSMIISTSLPGGTTGGVAPASKEAIEALRDVVVDQLAPAAECAICLHGQDAATAAAGRWKEMPCGHRFHGVCLVKWLRCTARTGRTKNENFLVQNLVPTTVNSQVGTADWWSSISYAGSKDQKLKIRGALLTTWWNTEDDDHRLHPRTRTIADLLNQLDQIHSTSATRTTGGGGGVAPASDEAIEALKDVDAAAITGTGDDVGNQPPPPDYKMKHLSDADSKRLFYKRIFLHENKCPHELEQVSRNILKKYGGVPLAIITIASLLSSTKRIKTSDQWHALLNSIGHGLAEGDSVEKMQRIMPVGENNELLSREIGIITRYHAPIQRIGWQNMTEVDKEALHTLLKLKFDLDLNEENVKGCVELMFSSSYKSFRHGCYEHYVKHGGGENARMNPHKALEDQEFQKRSTIGKDNHSNLPYMHRKGTKSFVALQHELEDYLDVDEEDDAGDEEEAGVGPPPLELRVVVAH</sequence>
<dbReference type="PROSITE" id="PS50089">
    <property type="entry name" value="ZF_RING_2"/>
    <property type="match status" value="1"/>
</dbReference>
<dbReference type="InterPro" id="IPR027417">
    <property type="entry name" value="P-loop_NTPase"/>
</dbReference>
<evidence type="ECO:0000256" key="4">
    <source>
        <dbReference type="PROSITE-ProRule" id="PRU00175"/>
    </source>
</evidence>
<dbReference type="Gene3D" id="3.30.40.10">
    <property type="entry name" value="Zinc/RING finger domain, C3HC4 (zinc finger)"/>
    <property type="match status" value="1"/>
</dbReference>
<accession>A0A0D3FJ57</accession>
<evidence type="ECO:0000259" key="5">
    <source>
        <dbReference type="PROSITE" id="PS50089"/>
    </source>
</evidence>
<evidence type="ECO:0000256" key="2">
    <source>
        <dbReference type="ARBA" id="ARBA00022771"/>
    </source>
</evidence>
<dbReference type="PaxDb" id="65489-OBART03G19440.1"/>
<name>A0A0D3FJ57_9ORYZ</name>
<dbReference type="PANTHER" id="PTHR15710:SF132">
    <property type="entry name" value="E3 UBIQUITIN-PROTEIN LIGASE MPSR1"/>
    <property type="match status" value="1"/>
</dbReference>
<keyword evidence="2 4" id="KW-0863">Zinc-finger</keyword>
<dbReference type="InterPro" id="IPR042197">
    <property type="entry name" value="Apaf_helical"/>
</dbReference>
<dbReference type="InterPro" id="IPR018957">
    <property type="entry name" value="Znf_C3HC4_RING-type"/>
</dbReference>
<evidence type="ECO:0000313" key="6">
    <source>
        <dbReference type="EnsemblPlants" id="OBART03G19440.1"/>
    </source>
</evidence>
<dbReference type="AlphaFoldDB" id="A0A0D3FJ57"/>
<dbReference type="EnsemblPlants" id="OBART03G19440.1">
    <property type="protein sequence ID" value="OBART03G19440.1"/>
    <property type="gene ID" value="OBART03G19440"/>
</dbReference>
<dbReference type="InterPro" id="IPR013083">
    <property type="entry name" value="Znf_RING/FYVE/PHD"/>
</dbReference>
<dbReference type="Proteomes" id="UP000026960">
    <property type="component" value="Chromosome 3"/>
</dbReference>
<dbReference type="Pfam" id="PF00097">
    <property type="entry name" value="zf-C3HC4"/>
    <property type="match status" value="1"/>
</dbReference>